<dbReference type="EMBL" id="JAHESF010000007">
    <property type="protein sequence ID" value="MBT1697082.1"/>
    <property type="molecule type" value="Genomic_DNA"/>
</dbReference>
<evidence type="ECO:0000256" key="2">
    <source>
        <dbReference type="ARBA" id="ARBA00022801"/>
    </source>
</evidence>
<dbReference type="GO" id="GO:0005524">
    <property type="term" value="F:ATP binding"/>
    <property type="evidence" value="ECO:0007669"/>
    <property type="project" value="UniProtKB-UniRule"/>
</dbReference>
<dbReference type="InterPro" id="IPR014016">
    <property type="entry name" value="UvrD-like_ATP-bd"/>
</dbReference>
<dbReference type="InterPro" id="IPR000212">
    <property type="entry name" value="DNA_helicase_UvrD/REP"/>
</dbReference>
<protein>
    <submittedName>
        <fullName evidence="7">AAA family ATPase</fullName>
    </submittedName>
</protein>
<evidence type="ECO:0000256" key="1">
    <source>
        <dbReference type="ARBA" id="ARBA00022741"/>
    </source>
</evidence>
<dbReference type="RefSeq" id="WP_254162796.1">
    <property type="nucleotide sequence ID" value="NZ_JAHESF010000007.1"/>
</dbReference>
<keyword evidence="1 5" id="KW-0547">Nucleotide-binding</keyword>
<dbReference type="InterPro" id="IPR027417">
    <property type="entry name" value="P-loop_NTPase"/>
</dbReference>
<keyword evidence="3 5" id="KW-0347">Helicase</keyword>
<dbReference type="GO" id="GO:0005829">
    <property type="term" value="C:cytosol"/>
    <property type="evidence" value="ECO:0007669"/>
    <property type="project" value="TreeGrafter"/>
</dbReference>
<dbReference type="GO" id="GO:0016787">
    <property type="term" value="F:hydrolase activity"/>
    <property type="evidence" value="ECO:0007669"/>
    <property type="project" value="UniProtKB-UniRule"/>
</dbReference>
<dbReference type="PANTHER" id="PTHR11070:SF17">
    <property type="entry name" value="DNA HELICASE IV"/>
    <property type="match status" value="1"/>
</dbReference>
<keyword evidence="2 5" id="KW-0378">Hydrolase</keyword>
<keyword evidence="4 5" id="KW-0067">ATP-binding</keyword>
<dbReference type="GO" id="GO:0000725">
    <property type="term" value="P:recombinational repair"/>
    <property type="evidence" value="ECO:0007669"/>
    <property type="project" value="TreeGrafter"/>
</dbReference>
<evidence type="ECO:0000256" key="4">
    <source>
        <dbReference type="ARBA" id="ARBA00022840"/>
    </source>
</evidence>
<dbReference type="GO" id="GO:0003677">
    <property type="term" value="F:DNA binding"/>
    <property type="evidence" value="ECO:0007669"/>
    <property type="project" value="InterPro"/>
</dbReference>
<evidence type="ECO:0000256" key="5">
    <source>
        <dbReference type="PROSITE-ProRule" id="PRU00560"/>
    </source>
</evidence>
<dbReference type="GO" id="GO:0043138">
    <property type="term" value="F:3'-5' DNA helicase activity"/>
    <property type="evidence" value="ECO:0007669"/>
    <property type="project" value="TreeGrafter"/>
</dbReference>
<dbReference type="PANTHER" id="PTHR11070">
    <property type="entry name" value="UVRD / RECB / PCRA DNA HELICASE FAMILY MEMBER"/>
    <property type="match status" value="1"/>
</dbReference>
<organism evidence="7 8">
    <name type="scientific">Chryseosolibacter histidini</name>
    <dbReference type="NCBI Taxonomy" id="2782349"/>
    <lineage>
        <taxon>Bacteria</taxon>
        <taxon>Pseudomonadati</taxon>
        <taxon>Bacteroidota</taxon>
        <taxon>Cytophagia</taxon>
        <taxon>Cytophagales</taxon>
        <taxon>Chryseotaleaceae</taxon>
        <taxon>Chryseosolibacter</taxon>
    </lineage>
</organism>
<gene>
    <name evidence="7" type="ORF">KK083_09365</name>
</gene>
<feature type="domain" description="UvrD-like helicase ATP-binding" evidence="6">
    <location>
        <begin position="200"/>
        <end position="530"/>
    </location>
</feature>
<reference evidence="7 8" key="1">
    <citation type="submission" date="2021-05" db="EMBL/GenBank/DDBJ databases">
        <title>A Polyphasic approach of four new species of the genus Ohtaekwangia: Ohtaekwangia histidinii sp. nov., Ohtaekwangia cretensis sp. nov., Ohtaekwangia indiensis sp. nov., Ohtaekwangia reichenbachii sp. nov. from diverse environment.</title>
        <authorList>
            <person name="Octaviana S."/>
        </authorList>
    </citation>
    <scope>NUCLEOTIDE SEQUENCE [LARGE SCALE GENOMIC DNA]</scope>
    <source>
        <strain evidence="7 8">PWU4</strain>
    </source>
</reference>
<dbReference type="Pfam" id="PF00580">
    <property type="entry name" value="UvrD-helicase"/>
    <property type="match status" value="1"/>
</dbReference>
<evidence type="ECO:0000259" key="6">
    <source>
        <dbReference type="PROSITE" id="PS51198"/>
    </source>
</evidence>
<proteinExistence type="predicted"/>
<comment type="caution">
    <text evidence="7">The sequence shown here is derived from an EMBL/GenBank/DDBJ whole genome shotgun (WGS) entry which is preliminary data.</text>
</comment>
<dbReference type="PROSITE" id="PS51198">
    <property type="entry name" value="UVRD_HELICASE_ATP_BIND"/>
    <property type="match status" value="1"/>
</dbReference>
<feature type="binding site" evidence="5">
    <location>
        <begin position="221"/>
        <end position="228"/>
    </location>
    <ligand>
        <name>ATP</name>
        <dbReference type="ChEBI" id="CHEBI:30616"/>
    </ligand>
</feature>
<dbReference type="Proteomes" id="UP001319200">
    <property type="component" value="Unassembled WGS sequence"/>
</dbReference>
<dbReference type="Pfam" id="PF13538">
    <property type="entry name" value="UvrD_C_2"/>
    <property type="match status" value="1"/>
</dbReference>
<name>A0AAP2DKZ1_9BACT</name>
<dbReference type="AlphaFoldDB" id="A0AAP2DKZ1"/>
<sequence>MINPSELEEREYLEEIKEKLLLAIRRVNDSVKQYSAELRQSKEYIHEHQSGMDEADMVAAGQSINRMASIGESAALRKRKLIKLSSSPYFGRIDFAPDNGQELPVYIGIYTFTDETQRATLIYDWRAPISSMFYDFELGEGWYTTPSGKVTGRILLKRQYKIQDGRMDYMIENAVSIHDDILQKELSKSADDKMRNIVATIQRDQNAVIRNETAPVMIIQGVAGSGKTSIALHRIAFLLYRFRETITSKDILIISPNKVFADYISNVLPELGEEQIPEMEMEELAADLLENKYRFQTFFQQVSELLEKHDAGFIERIRLKSSFEFLSKLNQYLIYIENNYFTFAELQVGKTIVPFPFILERFKAYHRIPLLKRFPEVVKDVQNFVRDSTQRKLTGQEKAKIWEAIPRMFKMNDVFDLYRDFYRWLGKEDLFKTKHGGVLEYADVFPLIYFKLRLEGLQPFDHVKHLLVDEMQDYTPVQYAVLSRLFKCKKTILGDVSQTVNPYSASSADTIQQVFPQADTVKLLRSYRSTYEITAFAQRIIHNPDLIAMERHGQVPDLIGCQSNAEEVEVIKKMIAAFKTSGYHSLGIICKTHQQAKFLNDELKSLGVHLLTADSTAFKEGITITTAHLSKGLEFDQVIVPFVSSRNYQSDVDMKMLYIACTRAMHQLTLTFTTSSPANLIPAFS</sequence>
<keyword evidence="8" id="KW-1185">Reference proteome</keyword>
<evidence type="ECO:0000313" key="7">
    <source>
        <dbReference type="EMBL" id="MBT1697082.1"/>
    </source>
</evidence>
<dbReference type="Gene3D" id="3.40.50.300">
    <property type="entry name" value="P-loop containing nucleotide triphosphate hydrolases"/>
    <property type="match status" value="3"/>
</dbReference>
<evidence type="ECO:0000256" key="3">
    <source>
        <dbReference type="ARBA" id="ARBA00022806"/>
    </source>
</evidence>
<evidence type="ECO:0000313" key="8">
    <source>
        <dbReference type="Proteomes" id="UP001319200"/>
    </source>
</evidence>
<accession>A0AAP2DKZ1</accession>
<dbReference type="SUPFAM" id="SSF52540">
    <property type="entry name" value="P-loop containing nucleoside triphosphate hydrolases"/>
    <property type="match status" value="1"/>
</dbReference>
<dbReference type="InterPro" id="IPR027785">
    <property type="entry name" value="UvrD-like_helicase_C"/>
</dbReference>